<dbReference type="PANTHER" id="PTHR46268">
    <property type="entry name" value="STRESS RESPONSE PROTEIN NHAX"/>
    <property type="match status" value="1"/>
</dbReference>
<dbReference type="AlphaFoldDB" id="A0A931FPQ2"/>
<name>A0A931FPQ2_9HYPH</name>
<dbReference type="InterPro" id="IPR006015">
    <property type="entry name" value="Universal_stress_UspA"/>
</dbReference>
<dbReference type="EMBL" id="JADQDO010000002">
    <property type="protein sequence ID" value="MBF9232658.1"/>
    <property type="molecule type" value="Genomic_DNA"/>
</dbReference>
<dbReference type="PANTHER" id="PTHR46268:SF15">
    <property type="entry name" value="UNIVERSAL STRESS PROTEIN HP_0031"/>
    <property type="match status" value="1"/>
</dbReference>
<accession>A0A931FPQ2</accession>
<comment type="similarity">
    <text evidence="1">Belongs to the universal stress protein A family.</text>
</comment>
<reference evidence="3" key="1">
    <citation type="submission" date="2020-11" db="EMBL/GenBank/DDBJ databases">
        <authorList>
            <person name="Kim M.K."/>
        </authorList>
    </citation>
    <scope>NUCLEOTIDE SEQUENCE</scope>
    <source>
        <strain evidence="3">BT350</strain>
    </source>
</reference>
<evidence type="ECO:0000256" key="1">
    <source>
        <dbReference type="ARBA" id="ARBA00008791"/>
    </source>
</evidence>
<dbReference type="PRINTS" id="PR01438">
    <property type="entry name" value="UNVRSLSTRESS"/>
</dbReference>
<protein>
    <submittedName>
        <fullName evidence="3">Universal stress protein</fullName>
    </submittedName>
</protein>
<dbReference type="Pfam" id="PF00582">
    <property type="entry name" value="Usp"/>
    <property type="match status" value="1"/>
</dbReference>
<dbReference type="RefSeq" id="WP_196270665.1">
    <property type="nucleotide sequence ID" value="NZ_JADQDO010000002.1"/>
</dbReference>
<sequence length="278" mass="30825">MIKDVLVHLDGTADDDWRISHMEPIARAFEAHVTGLFLNRMVPGAMPIEAGYVGAQLLEKLLDQARDEGDRIQKSLAERLSRLNLPYEIRRIDAFSDEIPEAGALEARGADICIVLRPYTRDGAQRWLGLVEGVLFGSGRGILIVPEKKPVRHAVEHVVIAWNASREAAHALAEAMPLLKKAREVTAVLVDPEIVEAEEHPSARLLRHLEHHGVKANICVLRTNGERVSEILIKEAEKTDADLMVTGGYGHARIREWVLGGVTRELLHLSPIPLLLAH</sequence>
<gene>
    <name evidence="3" type="ORF">I2H38_04620</name>
</gene>
<dbReference type="InterPro" id="IPR006016">
    <property type="entry name" value="UspA"/>
</dbReference>
<dbReference type="Proteomes" id="UP000599312">
    <property type="component" value="Unassembled WGS sequence"/>
</dbReference>
<comment type="caution">
    <text evidence="3">The sequence shown here is derived from an EMBL/GenBank/DDBJ whole genome shotgun (WGS) entry which is preliminary data.</text>
</comment>
<proteinExistence type="inferred from homology"/>
<dbReference type="Gene3D" id="3.40.50.12370">
    <property type="match status" value="1"/>
</dbReference>
<dbReference type="SUPFAM" id="SSF52402">
    <property type="entry name" value="Adenine nucleotide alpha hydrolases-like"/>
    <property type="match status" value="2"/>
</dbReference>
<keyword evidence="4" id="KW-1185">Reference proteome</keyword>
<dbReference type="CDD" id="cd00293">
    <property type="entry name" value="USP-like"/>
    <property type="match status" value="1"/>
</dbReference>
<evidence type="ECO:0000313" key="4">
    <source>
        <dbReference type="Proteomes" id="UP000599312"/>
    </source>
</evidence>
<feature type="domain" description="UspA" evidence="2">
    <location>
        <begin position="157"/>
        <end position="277"/>
    </location>
</feature>
<organism evidence="3 4">
    <name type="scientific">Microvirga alba</name>
    <dbReference type="NCBI Taxonomy" id="2791025"/>
    <lineage>
        <taxon>Bacteria</taxon>
        <taxon>Pseudomonadati</taxon>
        <taxon>Pseudomonadota</taxon>
        <taxon>Alphaproteobacteria</taxon>
        <taxon>Hyphomicrobiales</taxon>
        <taxon>Methylobacteriaceae</taxon>
        <taxon>Microvirga</taxon>
    </lineage>
</organism>
<evidence type="ECO:0000259" key="2">
    <source>
        <dbReference type="Pfam" id="PF00582"/>
    </source>
</evidence>
<evidence type="ECO:0000313" key="3">
    <source>
        <dbReference type="EMBL" id="MBF9232658.1"/>
    </source>
</evidence>